<dbReference type="EMBL" id="MJBS01000140">
    <property type="protein sequence ID" value="OHE92689.1"/>
    <property type="molecule type" value="Genomic_DNA"/>
</dbReference>
<evidence type="ECO:0000313" key="3">
    <source>
        <dbReference type="Proteomes" id="UP000176998"/>
    </source>
</evidence>
<dbReference type="AlphaFoldDB" id="A0A1G4AU43"/>
<reference evidence="2 3" key="1">
    <citation type="submission" date="2016-09" db="EMBL/GenBank/DDBJ databases">
        <authorList>
            <person name="Capua I."/>
            <person name="De Benedictis P."/>
            <person name="Joannis T."/>
            <person name="Lombin L.H."/>
            <person name="Cattoli G."/>
        </authorList>
    </citation>
    <scope>NUCLEOTIDE SEQUENCE [LARGE SCALE GENOMIC DNA]</scope>
    <source>
        <strain evidence="2 3">IMI 309357</strain>
    </source>
</reference>
<feature type="compositionally biased region" description="Basic and acidic residues" evidence="1">
    <location>
        <begin position="10"/>
        <end position="23"/>
    </location>
</feature>
<dbReference type="STRING" id="1209926.A0A1G4AU43"/>
<proteinExistence type="predicted"/>
<protein>
    <submittedName>
        <fullName evidence="2">Uncharacterized protein</fullName>
    </submittedName>
</protein>
<evidence type="ECO:0000256" key="1">
    <source>
        <dbReference type="SAM" id="MobiDB-lite"/>
    </source>
</evidence>
<accession>A0A1G4AU43</accession>
<dbReference type="OrthoDB" id="19653at2759"/>
<feature type="region of interest" description="Disordered" evidence="1">
    <location>
        <begin position="1"/>
        <end position="23"/>
    </location>
</feature>
<comment type="caution">
    <text evidence="2">The sequence shown here is derived from an EMBL/GenBank/DDBJ whole genome shotgun (WGS) entry which is preliminary data.</text>
</comment>
<keyword evidence="3" id="KW-1185">Reference proteome</keyword>
<name>A0A1G4AU43_9PEZI</name>
<evidence type="ECO:0000313" key="2">
    <source>
        <dbReference type="EMBL" id="OHE92689.1"/>
    </source>
</evidence>
<gene>
    <name evidence="2" type="ORF">CORC01_12023</name>
</gene>
<dbReference type="Proteomes" id="UP000176998">
    <property type="component" value="Unassembled WGS sequence"/>
</dbReference>
<dbReference type="RefSeq" id="XP_022469857.1">
    <property type="nucleotide sequence ID" value="XM_022623645.1"/>
</dbReference>
<organism evidence="2 3">
    <name type="scientific">Colletotrichum orchidophilum</name>
    <dbReference type="NCBI Taxonomy" id="1209926"/>
    <lineage>
        <taxon>Eukaryota</taxon>
        <taxon>Fungi</taxon>
        <taxon>Dikarya</taxon>
        <taxon>Ascomycota</taxon>
        <taxon>Pezizomycotina</taxon>
        <taxon>Sordariomycetes</taxon>
        <taxon>Hypocreomycetidae</taxon>
        <taxon>Glomerellales</taxon>
        <taxon>Glomerellaceae</taxon>
        <taxon>Colletotrichum</taxon>
    </lineage>
</organism>
<sequence>MTLQVHAARGSRERQMGRGSDEFGGRRTECIVVREEREETRNWELATKARGRFEEAVGECFLQGLAFRNRPKDRSDINASGLEIMCQQNSIRRYDVVHGSSTGRADRDALSAVTYCYLIAMFLSGQGTPAVRDSVTQRDTRSSRRRDVDIGKTVPRPTLELVLIRHLLAHRLGWSPRFYLQIFSANAVLPAQCLQPIGKTQAVAHFFMASLTAHHLTPPPTALLPFVGINTFRRRFFNSSALLAPEPITEAQVIHHLSAPVSTRTTAANNAQVFHVDKILQDGAENTTFALPSFPISDNANDNEFPREYLYDYYLDQNEFPNLVGDIDTGYQWAETKLGKGGPLRCCVAGRPQPSYKVMLTMTFTSM</sequence>
<dbReference type="GeneID" id="34565155"/>